<accession>A0A8S9LIA6</accession>
<name>A0A8S9LIA6_BRACR</name>
<evidence type="ECO:0000313" key="1">
    <source>
        <dbReference type="EMBL" id="KAF2607790.1"/>
    </source>
</evidence>
<dbReference type="EMBL" id="QGKW02000276">
    <property type="protein sequence ID" value="KAF2607790.1"/>
    <property type="molecule type" value="Genomic_DNA"/>
</dbReference>
<dbReference type="AlphaFoldDB" id="A0A8S9LIA6"/>
<organism evidence="1 2">
    <name type="scientific">Brassica cretica</name>
    <name type="common">Mustard</name>
    <dbReference type="NCBI Taxonomy" id="69181"/>
    <lineage>
        <taxon>Eukaryota</taxon>
        <taxon>Viridiplantae</taxon>
        <taxon>Streptophyta</taxon>
        <taxon>Embryophyta</taxon>
        <taxon>Tracheophyta</taxon>
        <taxon>Spermatophyta</taxon>
        <taxon>Magnoliopsida</taxon>
        <taxon>eudicotyledons</taxon>
        <taxon>Gunneridae</taxon>
        <taxon>Pentapetalae</taxon>
        <taxon>rosids</taxon>
        <taxon>malvids</taxon>
        <taxon>Brassicales</taxon>
        <taxon>Brassicaceae</taxon>
        <taxon>Brassiceae</taxon>
        <taxon>Brassica</taxon>
    </lineage>
</organism>
<proteinExistence type="predicted"/>
<reference evidence="1" key="1">
    <citation type="submission" date="2019-12" db="EMBL/GenBank/DDBJ databases">
        <title>Genome sequencing and annotation of Brassica cretica.</title>
        <authorList>
            <person name="Studholme D.J."/>
            <person name="Sarris P.F."/>
        </authorList>
    </citation>
    <scope>NUCLEOTIDE SEQUENCE</scope>
    <source>
        <strain evidence="1">PFS-001/15</strain>
        <tissue evidence="1">Leaf</tissue>
    </source>
</reference>
<comment type="caution">
    <text evidence="1">The sequence shown here is derived from an EMBL/GenBank/DDBJ whole genome shotgun (WGS) entry which is preliminary data.</text>
</comment>
<evidence type="ECO:0000313" key="2">
    <source>
        <dbReference type="Proteomes" id="UP000712281"/>
    </source>
</evidence>
<dbReference type="Proteomes" id="UP000712281">
    <property type="component" value="Unassembled WGS sequence"/>
</dbReference>
<protein>
    <submittedName>
        <fullName evidence="1">Uncharacterized protein</fullName>
    </submittedName>
</protein>
<sequence length="269" mass="31304">MQFCLFSVLLAHFPFLFLCMFAFFDIGVYPLKLDIYLPNLTDTKSIKRHDLEESERQILRRSSAKITDNAACSYSEISVLSWDFGETFAIRYESFRQRTKVGLIDLVARKTQQLSDLNYESHIGKRFLVDTEGVRHDLEERERQILQRSSAKITDNAACSYSAISVLSWDFGETFAIRYESVRQRTKVGLIDLVARKTQKLSDLNYEVISVSYSIYKLRENHYVSEIGSDLVFLFRRAILGSDFWLIQKELGDVRDIVRKLTLPAFYSH</sequence>
<gene>
    <name evidence="1" type="ORF">F2Q68_00043221</name>
</gene>